<organism evidence="2 3">
    <name type="scientific">Helianthus annuus</name>
    <name type="common">Common sunflower</name>
    <dbReference type="NCBI Taxonomy" id="4232"/>
    <lineage>
        <taxon>Eukaryota</taxon>
        <taxon>Viridiplantae</taxon>
        <taxon>Streptophyta</taxon>
        <taxon>Embryophyta</taxon>
        <taxon>Tracheophyta</taxon>
        <taxon>Spermatophyta</taxon>
        <taxon>Magnoliopsida</taxon>
        <taxon>eudicotyledons</taxon>
        <taxon>Gunneridae</taxon>
        <taxon>Pentapetalae</taxon>
        <taxon>asterids</taxon>
        <taxon>campanulids</taxon>
        <taxon>Asterales</taxon>
        <taxon>Asteraceae</taxon>
        <taxon>Asteroideae</taxon>
        <taxon>Heliantheae alliance</taxon>
        <taxon>Heliantheae</taxon>
        <taxon>Helianthus</taxon>
    </lineage>
</organism>
<feature type="domain" description="Cathepsin propeptide inhibitor" evidence="1">
    <location>
        <begin position="52"/>
        <end position="109"/>
    </location>
</feature>
<dbReference type="Proteomes" id="UP000215914">
    <property type="component" value="Chromosome 3"/>
</dbReference>
<evidence type="ECO:0000313" key="3">
    <source>
        <dbReference type="Proteomes" id="UP000215914"/>
    </source>
</evidence>
<dbReference type="SUPFAM" id="SSF54001">
    <property type="entry name" value="Cysteine proteinases"/>
    <property type="match status" value="2"/>
</dbReference>
<dbReference type="InterPro" id="IPR013201">
    <property type="entry name" value="Prot_inhib_I29"/>
</dbReference>
<dbReference type="InterPro" id="IPR038765">
    <property type="entry name" value="Papain-like_cys_pep_sf"/>
</dbReference>
<dbReference type="EMBL" id="CM007892">
    <property type="protein sequence ID" value="OTG32586.1"/>
    <property type="molecule type" value="Genomic_DNA"/>
</dbReference>
<reference evidence="3" key="1">
    <citation type="journal article" date="2017" name="Nature">
        <title>The sunflower genome provides insights into oil metabolism, flowering and Asterid evolution.</title>
        <authorList>
            <person name="Badouin H."/>
            <person name="Gouzy J."/>
            <person name="Grassa C.J."/>
            <person name="Murat F."/>
            <person name="Staton S.E."/>
            <person name="Cottret L."/>
            <person name="Lelandais-Briere C."/>
            <person name="Owens G.L."/>
            <person name="Carrere S."/>
            <person name="Mayjonade B."/>
            <person name="Legrand L."/>
            <person name="Gill N."/>
            <person name="Kane N.C."/>
            <person name="Bowers J.E."/>
            <person name="Hubner S."/>
            <person name="Bellec A."/>
            <person name="Berard A."/>
            <person name="Berges H."/>
            <person name="Blanchet N."/>
            <person name="Boniface M.C."/>
            <person name="Brunel D."/>
            <person name="Catrice O."/>
            <person name="Chaidir N."/>
            <person name="Claudel C."/>
            <person name="Donnadieu C."/>
            <person name="Faraut T."/>
            <person name="Fievet G."/>
            <person name="Helmstetter N."/>
            <person name="King M."/>
            <person name="Knapp S.J."/>
            <person name="Lai Z."/>
            <person name="Le Paslier M.C."/>
            <person name="Lippi Y."/>
            <person name="Lorenzon L."/>
            <person name="Mandel J.R."/>
            <person name="Marage G."/>
            <person name="Marchand G."/>
            <person name="Marquand E."/>
            <person name="Bret-Mestries E."/>
            <person name="Morien E."/>
            <person name="Nambeesan S."/>
            <person name="Nguyen T."/>
            <person name="Pegot-Espagnet P."/>
            <person name="Pouilly N."/>
            <person name="Raftis F."/>
            <person name="Sallet E."/>
            <person name="Schiex T."/>
            <person name="Thomas J."/>
            <person name="Vandecasteele C."/>
            <person name="Vares D."/>
            <person name="Vear F."/>
            <person name="Vautrin S."/>
            <person name="Crespi M."/>
            <person name="Mangin B."/>
            <person name="Burke J.M."/>
            <person name="Salse J."/>
            <person name="Munos S."/>
            <person name="Vincourt P."/>
            <person name="Rieseberg L.H."/>
            <person name="Langlade N.B."/>
        </authorList>
    </citation>
    <scope>NUCLEOTIDE SEQUENCE [LARGE SCALE GENOMIC DNA]</scope>
    <source>
        <strain evidence="3">cv. SF193</strain>
    </source>
</reference>
<dbReference type="InParanoid" id="A0A251VBR1"/>
<dbReference type="Pfam" id="PF08246">
    <property type="entry name" value="Inhibitor_I29"/>
    <property type="match status" value="2"/>
</dbReference>
<protein>
    <submittedName>
        <fullName evidence="2">Putative cathepsin propeptide inhibitor domain (I29)</fullName>
    </submittedName>
</protein>
<sequence length="300" mass="34810">MALLQSVSRRFMSKLQEFPSIHRRCYLSKAAAAFSTTATTAASDEDELKAMYEKYLIDFGKTDYMPPEEKEQRFELFKENLKFIQDYNSTHPFNKLGLTSVTDYSLHEICGLVIPPEEPLPPTNGDNLLPAYLKFPQQKHPPIVFKEGDRWEYYVPPKMKKKTAVTATASFSTTANASEDELQAMYEKYLIDFGKTDYMPPEEKEQRFELFKENLKFIQDYNSTHPFDKLGLTSVTDYFPHEICGLVIPPEEPLPPTNDNNLLPAYLKFPQQKHPPFVFKEGDRWEYYAPPPEDEEENRG</sequence>
<name>A0A251VBR1_HELAN</name>
<evidence type="ECO:0000313" key="2">
    <source>
        <dbReference type="EMBL" id="OTG32586.1"/>
    </source>
</evidence>
<dbReference type="Gene3D" id="1.10.287.2250">
    <property type="match status" value="2"/>
</dbReference>
<gene>
    <name evidence="2" type="ORF">HannXRQ_Chr03g0088281</name>
</gene>
<dbReference type="AlphaFoldDB" id="A0A251VBR1"/>
<proteinExistence type="predicted"/>
<dbReference type="SMART" id="SM00848">
    <property type="entry name" value="Inhibitor_I29"/>
    <property type="match status" value="2"/>
</dbReference>
<keyword evidence="3" id="KW-1185">Reference proteome</keyword>
<dbReference type="STRING" id="4232.A0A251VBR1"/>
<evidence type="ECO:0000259" key="1">
    <source>
        <dbReference type="SMART" id="SM00848"/>
    </source>
</evidence>
<accession>A0A251VBR1</accession>
<feature type="domain" description="Cathepsin propeptide inhibitor" evidence="1">
    <location>
        <begin position="186"/>
        <end position="243"/>
    </location>
</feature>